<evidence type="ECO:0000313" key="4">
    <source>
        <dbReference type="Proteomes" id="UP001431209"/>
    </source>
</evidence>
<dbReference type="PANTHER" id="PTHR45982:SF1">
    <property type="entry name" value="REGULATOR OF CHROMOSOME CONDENSATION"/>
    <property type="match status" value="1"/>
</dbReference>
<feature type="signal peptide" evidence="2">
    <location>
        <begin position="1"/>
        <end position="16"/>
    </location>
</feature>
<feature type="repeat" description="RCC1" evidence="1">
    <location>
        <begin position="233"/>
        <end position="286"/>
    </location>
</feature>
<feature type="repeat" description="RCC1" evidence="1">
    <location>
        <begin position="71"/>
        <end position="127"/>
    </location>
</feature>
<dbReference type="InterPro" id="IPR051553">
    <property type="entry name" value="Ran_GTPase-activating"/>
</dbReference>
<keyword evidence="2" id="KW-0732">Signal</keyword>
<dbReference type="AlphaFoldDB" id="A0AAW2YYS8"/>
<comment type="caution">
    <text evidence="3">The sequence shown here is derived from an EMBL/GenBank/DDBJ whole genome shotgun (WGS) entry which is preliminary data.</text>
</comment>
<reference evidence="3 4" key="1">
    <citation type="submission" date="2024-03" db="EMBL/GenBank/DDBJ databases">
        <title>The Acrasis kona genome and developmental transcriptomes reveal deep origins of eukaryotic multicellular pathways.</title>
        <authorList>
            <person name="Sheikh S."/>
            <person name="Fu C.-J."/>
            <person name="Brown M.W."/>
            <person name="Baldauf S.L."/>
        </authorList>
    </citation>
    <scope>NUCLEOTIDE SEQUENCE [LARGE SCALE GENOMIC DNA]</scope>
    <source>
        <strain evidence="3 4">ATCC MYA-3509</strain>
    </source>
</reference>
<protein>
    <submittedName>
        <fullName evidence="3">RCC1 and BTB domain-containing protein</fullName>
    </submittedName>
</protein>
<dbReference type="Pfam" id="PF00415">
    <property type="entry name" value="RCC1"/>
    <property type="match status" value="3"/>
</dbReference>
<dbReference type="InterPro" id="IPR000408">
    <property type="entry name" value="Reg_chr_condens"/>
</dbReference>
<name>A0AAW2YYS8_9EUKA</name>
<dbReference type="PANTHER" id="PTHR45982">
    <property type="entry name" value="REGULATOR OF CHROMOSOME CONDENSATION"/>
    <property type="match status" value="1"/>
</dbReference>
<feature type="repeat" description="RCC1" evidence="1">
    <location>
        <begin position="177"/>
        <end position="232"/>
    </location>
</feature>
<dbReference type="PROSITE" id="PS50012">
    <property type="entry name" value="RCC1_3"/>
    <property type="match status" value="6"/>
</dbReference>
<feature type="repeat" description="RCC1" evidence="1">
    <location>
        <begin position="499"/>
        <end position="553"/>
    </location>
</feature>
<accession>A0AAW2YYS8</accession>
<evidence type="ECO:0000256" key="1">
    <source>
        <dbReference type="PROSITE-ProRule" id="PRU00235"/>
    </source>
</evidence>
<dbReference type="Gene3D" id="2.130.10.30">
    <property type="entry name" value="Regulator of chromosome condensation 1/beta-lactamase-inhibitor protein II"/>
    <property type="match status" value="3"/>
</dbReference>
<keyword evidence="4" id="KW-1185">Reference proteome</keyword>
<feature type="repeat" description="RCC1" evidence="1">
    <location>
        <begin position="554"/>
        <end position="610"/>
    </location>
</feature>
<dbReference type="EMBL" id="JAOPGA020000796">
    <property type="protein sequence ID" value="KAL0481821.1"/>
    <property type="molecule type" value="Genomic_DNA"/>
</dbReference>
<organism evidence="3 4">
    <name type="scientific">Acrasis kona</name>
    <dbReference type="NCBI Taxonomy" id="1008807"/>
    <lineage>
        <taxon>Eukaryota</taxon>
        <taxon>Discoba</taxon>
        <taxon>Heterolobosea</taxon>
        <taxon>Tetramitia</taxon>
        <taxon>Eutetramitia</taxon>
        <taxon>Acrasidae</taxon>
        <taxon>Acrasis</taxon>
    </lineage>
</organism>
<dbReference type="Pfam" id="PF13540">
    <property type="entry name" value="RCC1_2"/>
    <property type="match status" value="2"/>
</dbReference>
<feature type="repeat" description="RCC1" evidence="1">
    <location>
        <begin position="611"/>
        <end position="667"/>
    </location>
</feature>
<evidence type="ECO:0000256" key="2">
    <source>
        <dbReference type="SAM" id="SignalP"/>
    </source>
</evidence>
<evidence type="ECO:0000313" key="3">
    <source>
        <dbReference type="EMBL" id="KAL0481821.1"/>
    </source>
</evidence>
<dbReference type="SUPFAM" id="SSF50985">
    <property type="entry name" value="RCC1/BLIP-II"/>
    <property type="match status" value="3"/>
</dbReference>
<feature type="chain" id="PRO_5043789140" evidence="2">
    <location>
        <begin position="17"/>
        <end position="719"/>
    </location>
</feature>
<sequence>MRAVLTLTITVCICVCQKVLVGFGGNNNYQVFNNAYQPSPFTPSIVPNSYGLNITSLGSGSQMANFLTSDGVVYAWGNNANRQLGRNASYGTDMYPQPVLTKGTPLEGLQVTNLYSGFFNILMKASDGKIYAVGSAAGAGSASDVSTPVLVDIPNSASVTSISGETNIWIAHTSFDNKLYAWGSSNRYGEQGQGTQTTTSSKTPIPVNMTYVPNQVVKLRTGSSFSVILDGNGIVYTWGLGNRGQNGNGATTNVLQPRPLSNSNLSSKTFKDIAACSSSTVLLGTDGNIYVVGDNANGQFGNGVVATDVAASATLVGYTTMSAFGGRTVASLYAGLYSVGALTTDGTIFVWGIVSGVATSNPTIVPNVNQVMGSSRISQMFINNDGGLVLGSNGLLYGFGSFGTVTSERGTGYASSYSRSTPIEDYPSTSFFVNDVVDFVTSSLCTLYLTNSNKVYVTGTINNVVSIVPTVVNTTKATTDNITKLYLRGSSAAFMTNQGSLYTWGVGINGQLGDGLRTSSSVPVAVSTAGVLNNKAILQYSLGTDHSIVLTTDNTLIAWGSNSLYQTGVSFTSNLQVPLPALVNTTGVMEGETIVQVTTGTYFTIALDSNGLLYAWGSNQYGFLGINSTQSTKEIVSVLSSGNSALNGKVVVKIASGTQTVFALTSDNQLIAWGYNINGQTGTGLSPSSIQSPRFCMVGVIMVAKYLLMCLNLEVLWIY</sequence>
<dbReference type="Proteomes" id="UP001431209">
    <property type="component" value="Unassembled WGS sequence"/>
</dbReference>
<proteinExistence type="predicted"/>
<gene>
    <name evidence="3" type="ORF">AKO1_010655</name>
</gene>
<dbReference type="PRINTS" id="PR00633">
    <property type="entry name" value="RCCNDNSATION"/>
</dbReference>
<dbReference type="InterPro" id="IPR009091">
    <property type="entry name" value="RCC1/BLIP-II"/>
</dbReference>